<dbReference type="EMBL" id="JACHLR010000005">
    <property type="protein sequence ID" value="MBB4858160.1"/>
    <property type="molecule type" value="Genomic_DNA"/>
</dbReference>
<reference evidence="2 3" key="1">
    <citation type="submission" date="2020-08" db="EMBL/GenBank/DDBJ databases">
        <title>Functional genomics of gut bacteria from endangered species of beetles.</title>
        <authorList>
            <person name="Carlos-Shanley C."/>
        </authorList>
    </citation>
    <scope>NUCLEOTIDE SEQUENCE [LARGE SCALE GENOMIC DNA]</scope>
    <source>
        <strain evidence="2 3">S00245</strain>
    </source>
</reference>
<comment type="caution">
    <text evidence="2">The sequence shown here is derived from an EMBL/GenBank/DDBJ whole genome shotgun (WGS) entry which is preliminary data.</text>
</comment>
<dbReference type="AlphaFoldDB" id="A0A7W7K8F9"/>
<feature type="region of interest" description="Disordered" evidence="1">
    <location>
        <begin position="1"/>
        <end position="25"/>
    </location>
</feature>
<name>A0A7W7K8F9_9SPHN</name>
<evidence type="ECO:0000313" key="2">
    <source>
        <dbReference type="EMBL" id="MBB4858160.1"/>
    </source>
</evidence>
<keyword evidence="3" id="KW-1185">Reference proteome</keyword>
<dbReference type="RefSeq" id="WP_281383992.1">
    <property type="nucleotide sequence ID" value="NZ_JACHLR010000005.1"/>
</dbReference>
<gene>
    <name evidence="2" type="ORF">HNO88_001479</name>
</gene>
<protein>
    <submittedName>
        <fullName evidence="2">Uncharacterized protein</fullName>
    </submittedName>
</protein>
<organism evidence="2 3">
    <name type="scientific">Novosphingobium chloroacetimidivorans</name>
    <dbReference type="NCBI Taxonomy" id="1428314"/>
    <lineage>
        <taxon>Bacteria</taxon>
        <taxon>Pseudomonadati</taxon>
        <taxon>Pseudomonadota</taxon>
        <taxon>Alphaproteobacteria</taxon>
        <taxon>Sphingomonadales</taxon>
        <taxon>Sphingomonadaceae</taxon>
        <taxon>Novosphingobium</taxon>
    </lineage>
</organism>
<accession>A0A7W7K8F9</accession>
<evidence type="ECO:0000256" key="1">
    <source>
        <dbReference type="SAM" id="MobiDB-lite"/>
    </source>
</evidence>
<feature type="compositionally biased region" description="Basic and acidic residues" evidence="1">
    <location>
        <begin position="8"/>
        <end position="20"/>
    </location>
</feature>
<evidence type="ECO:0000313" key="3">
    <source>
        <dbReference type="Proteomes" id="UP000555448"/>
    </source>
</evidence>
<proteinExistence type="predicted"/>
<sequence length="43" mass="4964">MSDYAAEAARRDAEQRKAARDMQNATWQEREKYNAAYAAAQKK</sequence>
<dbReference type="Proteomes" id="UP000555448">
    <property type="component" value="Unassembled WGS sequence"/>
</dbReference>